<gene>
    <name evidence="2" type="ORF">Tci_049077</name>
</gene>
<evidence type="ECO:0000256" key="1">
    <source>
        <dbReference type="SAM" id="MobiDB-lite"/>
    </source>
</evidence>
<evidence type="ECO:0000313" key="2">
    <source>
        <dbReference type="EMBL" id="GEU77099.1"/>
    </source>
</evidence>
<feature type="compositionally biased region" description="Low complexity" evidence="1">
    <location>
        <begin position="46"/>
        <end position="59"/>
    </location>
</feature>
<dbReference type="AlphaFoldDB" id="A0A6L2MUM0"/>
<feature type="compositionally biased region" description="Pro residues" evidence="1">
    <location>
        <begin position="31"/>
        <end position="45"/>
    </location>
</feature>
<feature type="region of interest" description="Disordered" evidence="1">
    <location>
        <begin position="21"/>
        <end position="77"/>
    </location>
</feature>
<name>A0A6L2MUM0_TANCI</name>
<comment type="caution">
    <text evidence="2">The sequence shown here is derived from an EMBL/GenBank/DDBJ whole genome shotgun (WGS) entry which is preliminary data.</text>
</comment>
<organism evidence="2">
    <name type="scientific">Tanacetum cinerariifolium</name>
    <name type="common">Dalmatian daisy</name>
    <name type="synonym">Chrysanthemum cinerariifolium</name>
    <dbReference type="NCBI Taxonomy" id="118510"/>
    <lineage>
        <taxon>Eukaryota</taxon>
        <taxon>Viridiplantae</taxon>
        <taxon>Streptophyta</taxon>
        <taxon>Embryophyta</taxon>
        <taxon>Tracheophyta</taxon>
        <taxon>Spermatophyta</taxon>
        <taxon>Magnoliopsida</taxon>
        <taxon>eudicotyledons</taxon>
        <taxon>Gunneridae</taxon>
        <taxon>Pentapetalae</taxon>
        <taxon>asterids</taxon>
        <taxon>campanulids</taxon>
        <taxon>Asterales</taxon>
        <taxon>Asteraceae</taxon>
        <taxon>Asteroideae</taxon>
        <taxon>Anthemideae</taxon>
        <taxon>Anthemidinae</taxon>
        <taxon>Tanacetum</taxon>
    </lineage>
</organism>
<accession>A0A6L2MUM0</accession>
<proteinExistence type="predicted"/>
<reference evidence="2" key="1">
    <citation type="journal article" date="2019" name="Sci. Rep.">
        <title>Draft genome of Tanacetum cinerariifolium, the natural source of mosquito coil.</title>
        <authorList>
            <person name="Yamashiro T."/>
            <person name="Shiraishi A."/>
            <person name="Satake H."/>
            <person name="Nakayama K."/>
        </authorList>
    </citation>
    <scope>NUCLEOTIDE SEQUENCE</scope>
</reference>
<sequence>MQGDWVKMNVNSNYGILAGKIVSRESTKTPPGSPPYQPPPPPPSTGPSGASRSPGASGSLQVPPPPPLPPSTNQEDLQMDEDMAPDEQAQSSGDEDIGDAHITKASALTSNYSPPPKDSLLAQTGDIAIFIDWFYFEYLRFGSKCSKPALSISKMTVAYYLEVGLEQMVPDQMWIDEECKYDIVAIIEVFSMYGYDYMKKIVLRLTNLNEHVITERDFKYLYPSDFNDLYLLNLQENFIGGRVRDGDYRVLKQTERSSHFGILGKDCAKITKKQSKPDKIEHEIEKIAQKPDPRTFPV</sequence>
<protein>
    <submittedName>
        <fullName evidence="2">Uncharacterized protein</fullName>
    </submittedName>
</protein>
<dbReference type="EMBL" id="BKCJ010007406">
    <property type="protein sequence ID" value="GEU77099.1"/>
    <property type="molecule type" value="Genomic_DNA"/>
</dbReference>